<keyword evidence="1" id="KW-1133">Transmembrane helix</keyword>
<accession>A0ABS8NL19</accession>
<keyword evidence="1" id="KW-0812">Transmembrane</keyword>
<dbReference type="InterPro" id="IPR012495">
    <property type="entry name" value="TadE-like_dom"/>
</dbReference>
<name>A0ABS8NL19_9BACT</name>
<sequence length="121" mass="13234">MEFAVIAPIMIFMTFGLIELGRLSQLRDSAIHATREGARVAIKPTSSAIEINNRIEEELELMGIQGGTSTVEYSNDVSSGSQLVTVHVHVPITSNSWMPNFLTLGVDQLHGSTTMRMESTN</sequence>
<organism evidence="3 4">
    <name type="scientific">Rhodopirellula halodulae</name>
    <dbReference type="NCBI Taxonomy" id="2894198"/>
    <lineage>
        <taxon>Bacteria</taxon>
        <taxon>Pseudomonadati</taxon>
        <taxon>Planctomycetota</taxon>
        <taxon>Planctomycetia</taxon>
        <taxon>Pirellulales</taxon>
        <taxon>Pirellulaceae</taxon>
        <taxon>Rhodopirellula</taxon>
    </lineage>
</organism>
<dbReference type="RefSeq" id="WP_230275390.1">
    <property type="nucleotide sequence ID" value="NZ_JAJKFW010000025.1"/>
</dbReference>
<keyword evidence="1" id="KW-0472">Membrane</keyword>
<gene>
    <name evidence="3" type="ORF">LOC71_18365</name>
</gene>
<evidence type="ECO:0000313" key="3">
    <source>
        <dbReference type="EMBL" id="MCC9644245.1"/>
    </source>
</evidence>
<protein>
    <submittedName>
        <fullName evidence="3">Pilus assembly protein</fullName>
    </submittedName>
</protein>
<feature type="transmembrane region" description="Helical" evidence="1">
    <location>
        <begin position="6"/>
        <end position="23"/>
    </location>
</feature>
<evidence type="ECO:0000259" key="2">
    <source>
        <dbReference type="Pfam" id="PF07811"/>
    </source>
</evidence>
<evidence type="ECO:0000313" key="4">
    <source>
        <dbReference type="Proteomes" id="UP001430306"/>
    </source>
</evidence>
<comment type="caution">
    <text evidence="3">The sequence shown here is derived from an EMBL/GenBank/DDBJ whole genome shotgun (WGS) entry which is preliminary data.</text>
</comment>
<dbReference type="Proteomes" id="UP001430306">
    <property type="component" value="Unassembled WGS sequence"/>
</dbReference>
<proteinExistence type="predicted"/>
<keyword evidence="4" id="KW-1185">Reference proteome</keyword>
<feature type="domain" description="TadE-like" evidence="2">
    <location>
        <begin position="2"/>
        <end position="39"/>
    </location>
</feature>
<dbReference type="Pfam" id="PF07811">
    <property type="entry name" value="TadE"/>
    <property type="match status" value="1"/>
</dbReference>
<dbReference type="EMBL" id="JAJKFW010000025">
    <property type="protein sequence ID" value="MCC9644245.1"/>
    <property type="molecule type" value="Genomic_DNA"/>
</dbReference>
<evidence type="ECO:0000256" key="1">
    <source>
        <dbReference type="SAM" id="Phobius"/>
    </source>
</evidence>
<reference evidence="3" key="1">
    <citation type="submission" date="2021-11" db="EMBL/GenBank/DDBJ databases">
        <title>Genome sequence.</title>
        <authorList>
            <person name="Sun Q."/>
        </authorList>
    </citation>
    <scope>NUCLEOTIDE SEQUENCE</scope>
    <source>
        <strain evidence="3">JC740</strain>
    </source>
</reference>